<dbReference type="WBParaSite" id="NBR_0000398201-mRNA-1">
    <property type="protein sequence ID" value="NBR_0000398201-mRNA-1"/>
    <property type="gene ID" value="NBR_0000398201"/>
</dbReference>
<reference evidence="4" key="1">
    <citation type="submission" date="2017-02" db="UniProtKB">
        <authorList>
            <consortium name="WormBaseParasite"/>
        </authorList>
    </citation>
    <scope>IDENTIFICATION</scope>
</reference>
<organism evidence="4">
    <name type="scientific">Nippostrongylus brasiliensis</name>
    <name type="common">Rat hookworm</name>
    <dbReference type="NCBI Taxonomy" id="27835"/>
    <lineage>
        <taxon>Eukaryota</taxon>
        <taxon>Metazoa</taxon>
        <taxon>Ecdysozoa</taxon>
        <taxon>Nematoda</taxon>
        <taxon>Chromadorea</taxon>
        <taxon>Rhabditida</taxon>
        <taxon>Rhabditina</taxon>
        <taxon>Rhabditomorpha</taxon>
        <taxon>Strongyloidea</taxon>
        <taxon>Heligmosomidae</taxon>
        <taxon>Nippostrongylus</taxon>
    </lineage>
</organism>
<dbReference type="AlphaFoldDB" id="A0A0N4XN80"/>
<keyword evidence="1" id="KW-0175">Coiled coil</keyword>
<feature type="coiled-coil region" evidence="1">
    <location>
        <begin position="68"/>
        <end position="109"/>
    </location>
</feature>
<accession>A0A0N4XN80</accession>
<name>A0A0N4XN80_NIPBR</name>
<sequence length="143" mass="16688">MASDVAFYTERLAHKEHELNELQAAFNKYKLKAKVKFDQLRKEVNAYCTNGGHSLNEKENNALLLIRLAENETAMEAVCREAEVLRKEVARKQTQLNDQLILIKNMEEQIRSSQPLSSVEIQERKRAAQMIDMDRIHQQMLFK</sequence>
<protein>
    <submittedName>
        <fullName evidence="4">Cilia- and flagella-associated protein 157</fullName>
    </submittedName>
</protein>
<feature type="coiled-coil region" evidence="1">
    <location>
        <begin position="5"/>
        <end position="32"/>
    </location>
</feature>
<reference evidence="2 3" key="2">
    <citation type="submission" date="2018-11" db="EMBL/GenBank/DDBJ databases">
        <authorList>
            <consortium name="Pathogen Informatics"/>
        </authorList>
    </citation>
    <scope>NUCLEOTIDE SEQUENCE [LARGE SCALE GENOMIC DNA]</scope>
</reference>
<evidence type="ECO:0000313" key="2">
    <source>
        <dbReference type="EMBL" id="VDL67573.1"/>
    </source>
</evidence>
<dbReference type="Proteomes" id="UP000271162">
    <property type="component" value="Unassembled WGS sequence"/>
</dbReference>
<evidence type="ECO:0000313" key="3">
    <source>
        <dbReference type="Proteomes" id="UP000271162"/>
    </source>
</evidence>
<dbReference type="EMBL" id="UYSL01006725">
    <property type="protein sequence ID" value="VDL67573.1"/>
    <property type="molecule type" value="Genomic_DNA"/>
</dbReference>
<gene>
    <name evidence="2" type="ORF">NBR_LOCUS3984</name>
</gene>
<keyword evidence="3" id="KW-1185">Reference proteome</keyword>
<proteinExistence type="predicted"/>
<evidence type="ECO:0000313" key="4">
    <source>
        <dbReference type="WBParaSite" id="NBR_0000398201-mRNA-1"/>
    </source>
</evidence>
<dbReference type="STRING" id="27835.A0A0N4XN80"/>
<evidence type="ECO:0000256" key="1">
    <source>
        <dbReference type="SAM" id="Coils"/>
    </source>
</evidence>